<dbReference type="SUPFAM" id="SSF101898">
    <property type="entry name" value="NHL repeat"/>
    <property type="match status" value="1"/>
</dbReference>
<dbReference type="Proteomes" id="UP000190897">
    <property type="component" value="Unassembled WGS sequence"/>
</dbReference>
<name>A0A1T5DGH1_9BACT</name>
<protein>
    <submittedName>
        <fullName evidence="2">Uncharacterized protein</fullName>
    </submittedName>
</protein>
<dbReference type="RefSeq" id="WP_212567986.1">
    <property type="nucleotide sequence ID" value="NZ_FUZA01000002.1"/>
</dbReference>
<keyword evidence="1" id="KW-0732">Signal</keyword>
<evidence type="ECO:0000313" key="2">
    <source>
        <dbReference type="EMBL" id="SKB70671.1"/>
    </source>
</evidence>
<sequence length="414" mass="46251">MNFHFTNPLCVATCWLAGLLLTTSNQAAHAQKSAISEKNVAFIEYPDFPEAHSTWGSIGYNAASNTVHIGVTNHRDNIGLFTYDPSQNAMKLNGFIRDMANLRSYQWQGKIHSKIVSAPDGSIYFTTDGGESREEYLMEHPQGYAGGFFMKWDSKTGLKNLGIGMQFESIKDIDIDPKTGMLYAITYPQAHFLVYNTEKNQLRDLGRLASSHVPRILFTDWWGNCYYVDWRQRLVKYEKDSDSLVFARESLPAFPGTPGSKIITGVTAFAKDEAKGVIYLITYGAKLIAFYPEKDGIGKVKDLGGVIETGHADAWGPYVPNLNIGKNGKLYYIIGGHDNYVVKDKTVLVEYDPASGKKTILQEYPITAVTEATGCDVRDKDGNIYFAARRNPKSEGDFTTPFMIKFNPEKEISK</sequence>
<evidence type="ECO:0000313" key="3">
    <source>
        <dbReference type="Proteomes" id="UP000190897"/>
    </source>
</evidence>
<organism evidence="2 3">
    <name type="scientific">Dyadobacter psychrophilus</name>
    <dbReference type="NCBI Taxonomy" id="651661"/>
    <lineage>
        <taxon>Bacteria</taxon>
        <taxon>Pseudomonadati</taxon>
        <taxon>Bacteroidota</taxon>
        <taxon>Cytophagia</taxon>
        <taxon>Cytophagales</taxon>
        <taxon>Spirosomataceae</taxon>
        <taxon>Dyadobacter</taxon>
    </lineage>
</organism>
<feature type="chain" id="PRO_5012436849" evidence="1">
    <location>
        <begin position="28"/>
        <end position="414"/>
    </location>
</feature>
<dbReference type="AlphaFoldDB" id="A0A1T5DGH1"/>
<reference evidence="3" key="1">
    <citation type="submission" date="2017-02" db="EMBL/GenBank/DDBJ databases">
        <authorList>
            <person name="Varghese N."/>
            <person name="Submissions S."/>
        </authorList>
    </citation>
    <scope>NUCLEOTIDE SEQUENCE [LARGE SCALE GENOMIC DNA]</scope>
    <source>
        <strain evidence="3">DSM 22270</strain>
    </source>
</reference>
<gene>
    <name evidence="2" type="ORF">SAMN05660293_01593</name>
</gene>
<keyword evidence="3" id="KW-1185">Reference proteome</keyword>
<proteinExistence type="predicted"/>
<evidence type="ECO:0000256" key="1">
    <source>
        <dbReference type="SAM" id="SignalP"/>
    </source>
</evidence>
<dbReference type="EMBL" id="FUZA01000002">
    <property type="protein sequence ID" value="SKB70671.1"/>
    <property type="molecule type" value="Genomic_DNA"/>
</dbReference>
<feature type="signal peptide" evidence="1">
    <location>
        <begin position="1"/>
        <end position="27"/>
    </location>
</feature>
<dbReference type="STRING" id="651661.SAMN05660293_01593"/>
<accession>A0A1T5DGH1</accession>